<dbReference type="NCBIfam" id="TIGR03311">
    <property type="entry name" value="Se_dep_XDH"/>
    <property type="match status" value="1"/>
</dbReference>
<keyword evidence="7" id="KW-1185">Reference proteome</keyword>
<comment type="similarity">
    <text evidence="1">Belongs to the xanthine dehydrogenase family.</text>
</comment>
<dbReference type="RefSeq" id="WP_209459433.1">
    <property type="nucleotide sequence ID" value="NZ_JAGGKC010000012.1"/>
</dbReference>
<gene>
    <name evidence="6" type="ORF">J2Z34_001714</name>
</gene>
<dbReference type="InterPro" id="IPR001041">
    <property type="entry name" value="2Fe-2S_ferredoxin-type"/>
</dbReference>
<evidence type="ECO:0000313" key="7">
    <source>
        <dbReference type="Proteomes" id="UP001519271"/>
    </source>
</evidence>
<dbReference type="InterPro" id="IPR046867">
    <property type="entry name" value="AldOxase/xan_DH_MoCoBD2"/>
</dbReference>
<dbReference type="InterPro" id="IPR008274">
    <property type="entry name" value="AldOxase/xan_DH_MoCoBD1"/>
</dbReference>
<dbReference type="Pfam" id="PF00111">
    <property type="entry name" value="Fer2"/>
    <property type="match status" value="1"/>
</dbReference>
<dbReference type="Proteomes" id="UP001519271">
    <property type="component" value="Unassembled WGS sequence"/>
</dbReference>
<evidence type="ECO:0000256" key="3">
    <source>
        <dbReference type="ARBA" id="ARBA00023002"/>
    </source>
</evidence>
<dbReference type="SMART" id="SM01008">
    <property type="entry name" value="Ald_Xan_dh_C"/>
    <property type="match status" value="1"/>
</dbReference>
<dbReference type="Gene3D" id="3.10.20.30">
    <property type="match status" value="1"/>
</dbReference>
<dbReference type="PROSITE" id="PS00197">
    <property type="entry name" value="2FE2S_FER_1"/>
    <property type="match status" value="1"/>
</dbReference>
<dbReference type="InterPro" id="IPR036884">
    <property type="entry name" value="2Fe-2S-bd_dom_sf"/>
</dbReference>
<comment type="caution">
    <text evidence="6">The sequence shown here is derived from an EMBL/GenBank/DDBJ whole genome shotgun (WGS) entry which is preliminary data.</text>
</comment>
<keyword evidence="4" id="KW-0408">Iron</keyword>
<dbReference type="Pfam" id="PF02738">
    <property type="entry name" value="MoCoBD_1"/>
    <property type="match status" value="1"/>
</dbReference>
<dbReference type="Gene3D" id="1.10.150.120">
    <property type="entry name" value="[2Fe-2S]-binding domain"/>
    <property type="match status" value="1"/>
</dbReference>
<dbReference type="PANTHER" id="PTHR11908">
    <property type="entry name" value="XANTHINE DEHYDROGENASE"/>
    <property type="match status" value="1"/>
</dbReference>
<dbReference type="InterPro" id="IPR012675">
    <property type="entry name" value="Beta-grasp_dom_sf"/>
</dbReference>
<dbReference type="InterPro" id="IPR002888">
    <property type="entry name" value="2Fe-2S-bd"/>
</dbReference>
<dbReference type="Pfam" id="PF01315">
    <property type="entry name" value="Ald_Xan_dh_C"/>
    <property type="match status" value="1"/>
</dbReference>
<organism evidence="6 7">
    <name type="scientific">Youngiibacter multivorans</name>
    <dbReference type="NCBI Taxonomy" id="937251"/>
    <lineage>
        <taxon>Bacteria</taxon>
        <taxon>Bacillati</taxon>
        <taxon>Bacillota</taxon>
        <taxon>Clostridia</taxon>
        <taxon>Eubacteriales</taxon>
        <taxon>Clostridiaceae</taxon>
        <taxon>Youngiibacter</taxon>
    </lineage>
</organism>
<dbReference type="InterPro" id="IPR037165">
    <property type="entry name" value="AldOxase/xan_DH_Mopterin-bd_sf"/>
</dbReference>
<name>A0ABS4G3W7_9CLOT</name>
<evidence type="ECO:0000259" key="5">
    <source>
        <dbReference type="PROSITE" id="PS51085"/>
    </source>
</evidence>
<dbReference type="EMBL" id="JAGGKC010000012">
    <property type="protein sequence ID" value="MBP1919226.1"/>
    <property type="molecule type" value="Genomic_DNA"/>
</dbReference>
<dbReference type="PROSITE" id="PS51085">
    <property type="entry name" value="2FE2S_FER_2"/>
    <property type="match status" value="1"/>
</dbReference>
<dbReference type="InterPro" id="IPR036856">
    <property type="entry name" value="Ald_Oxase/Xan_DH_a/b_sf"/>
</dbReference>
<proteinExistence type="inferred from homology"/>
<dbReference type="SUPFAM" id="SSF47741">
    <property type="entry name" value="CO dehydrogenase ISP C-domain like"/>
    <property type="match status" value="1"/>
</dbReference>
<evidence type="ECO:0000256" key="2">
    <source>
        <dbReference type="ARBA" id="ARBA00022723"/>
    </source>
</evidence>
<dbReference type="InterPro" id="IPR036010">
    <property type="entry name" value="2Fe-2S_ferredoxin-like_sf"/>
</dbReference>
<evidence type="ECO:0000313" key="6">
    <source>
        <dbReference type="EMBL" id="MBP1919226.1"/>
    </source>
</evidence>
<dbReference type="InterPro" id="IPR017697">
    <property type="entry name" value="Xdh"/>
</dbReference>
<keyword evidence="3" id="KW-0560">Oxidoreductase</keyword>
<dbReference type="Pfam" id="PF01799">
    <property type="entry name" value="Fer2_2"/>
    <property type="match status" value="1"/>
</dbReference>
<dbReference type="InterPro" id="IPR000674">
    <property type="entry name" value="Ald_Oxase/Xan_DH_a/b"/>
</dbReference>
<dbReference type="Pfam" id="PF20256">
    <property type="entry name" value="MoCoBD_2"/>
    <property type="match status" value="2"/>
</dbReference>
<dbReference type="InterPro" id="IPR006058">
    <property type="entry name" value="2Fe2S_fd_BS"/>
</dbReference>
<dbReference type="Gene3D" id="3.30.365.10">
    <property type="entry name" value="Aldehyde oxidase/xanthine dehydrogenase, molybdopterin binding domain"/>
    <property type="match status" value="4"/>
</dbReference>
<protein>
    <submittedName>
        <fullName evidence="6">Selenium-dependent xanthine dehydrogenase</fullName>
    </submittedName>
</protein>
<dbReference type="InterPro" id="IPR016208">
    <property type="entry name" value="Ald_Oxase/xanthine_DH-like"/>
</dbReference>
<keyword evidence="2" id="KW-0479">Metal-binding</keyword>
<dbReference type="Gene3D" id="3.90.1170.50">
    <property type="entry name" value="Aldehyde oxidase/xanthine dehydrogenase, a/b hammerhead"/>
    <property type="match status" value="1"/>
</dbReference>
<reference evidence="6 7" key="1">
    <citation type="submission" date="2021-03" db="EMBL/GenBank/DDBJ databases">
        <title>Genomic Encyclopedia of Type Strains, Phase IV (KMG-IV): sequencing the most valuable type-strain genomes for metagenomic binning, comparative biology and taxonomic classification.</title>
        <authorList>
            <person name="Goeker M."/>
        </authorList>
    </citation>
    <scope>NUCLEOTIDE SEQUENCE [LARGE SCALE GENOMIC DNA]</scope>
    <source>
        <strain evidence="6 7">DSM 6139</strain>
    </source>
</reference>
<feature type="domain" description="2Fe-2S ferredoxin-type" evidence="5">
    <location>
        <begin position="1"/>
        <end position="74"/>
    </location>
</feature>
<dbReference type="SUPFAM" id="SSF56003">
    <property type="entry name" value="Molybdenum cofactor-binding domain"/>
    <property type="match status" value="1"/>
</dbReference>
<dbReference type="PANTHER" id="PTHR11908:SF157">
    <property type="entry name" value="XANTHINE DEHYDROGENASE SUBUNIT D-RELATED"/>
    <property type="match status" value="1"/>
</dbReference>
<evidence type="ECO:0000256" key="1">
    <source>
        <dbReference type="ARBA" id="ARBA00006849"/>
    </source>
</evidence>
<dbReference type="SUPFAM" id="SSF54665">
    <property type="entry name" value="CO dehydrogenase molybdoprotein N-domain-like"/>
    <property type="match status" value="1"/>
</dbReference>
<evidence type="ECO:0000256" key="4">
    <source>
        <dbReference type="ARBA" id="ARBA00023004"/>
    </source>
</evidence>
<accession>A0ABS4G3W7</accession>
<sequence>MYAFRVNGKETSTAQDMGLMKYLREELGLTSVKNGCSEGACGTCSILLDGKLTKACVLTTAKVAGKSVETLEGFTEREKEVYAYAFEKAGAVQCGFCTPGMIVAAKALIDVNPDPTEEDCRKGIRGNICRCTGYVKIVDAMLMSAKILREGTAIEASDKSGVYHSVPRVDARAKALGTGKYVDDYKIDGMVYGKALRTKFPRATVLSIDTSEASLLPGVIGVYTAKDIPGHRYIGHLVKDWPAMIDIGETTRYIGDSVALAVAETEEILEKALALIKVEYEELKPITSPAESLAEGAPLIHEKGNQLSFQQLKRGDAEKALKESVHVVDITFNTPATDHAFLEPECAIGIPVGDGLEVITASQGIYDEQREVAEVCGIPIEKVRIRSAYVGGGFGGKEDMVVQHHAGLLAYLVQKPVKVRFSRAESLAIHPKRHPMEMHFTVGCDENGILQGMKARIVSDTGAYASLGGPVLQRACTHAAGPYNYHNVDIEGRAAYTNNPPSGAFRGFGVTQSCFAMESCLNALADKVGISPWEIRRRNAIKPGDELPNGQIADGGTGFIETLEAVREEFDRYWNDPAFAVGLASGMKNAGLGVGVPDTGRCNIAIRNGKAHIRSSAACIGQGIGTIMLQVLCETTGLTMDQVVVENPDTKYTPNSGTTTASRQTVFTGEAVRTAALLLKEQLDKGKSLAELEGELFKGEYSFKSDPMGSDKPNPVSHVSYGFATQMVVLDKEGKLVKVIAAHDLGRAINPVAAEGQIEGGVVMGLGYALTEDFKLEASVPKVKYGTLGLFKSTQVPEVRAVLVEKNEDSLAYGAKGIGEITTVPTAPAVQNAYFNLDKNFRTRLPLENTFYRKSK</sequence>
<dbReference type="SUPFAM" id="SSF54292">
    <property type="entry name" value="2Fe-2S ferredoxin-like"/>
    <property type="match status" value="1"/>
</dbReference>